<dbReference type="InterPro" id="IPR007751">
    <property type="entry name" value="DUF676_lipase-like"/>
</dbReference>
<evidence type="ECO:0000259" key="2">
    <source>
        <dbReference type="Pfam" id="PF05057"/>
    </source>
</evidence>
<sequence>ELRCVKKIHEQWSDVEPFEPPAVRGESNGRRRRRIPPERRNRRVVRTRVSPSSAAAFPRFASVGGDNSRLRARGMASTLCSPRHHHRSYICRRRLRPSPPSHARPRSGAGGPPGLNTTKYLCSHPMSTGRGSPVSCSSMEASKSKPGPEHLIVLVHGIMASPSDWTYGEAVLKKRLGDNFFIYASSSNIYAKSFDGINVAGRRLAKEVLDVVQKMAGLKKISFIAHSLGGLFARYAISILYSQQAKETGSGASVMLTSGGSEISRTSGLGAIAGLEPTNFITLATPHLGVRGKNQLPFLQGLSILEKLAAPLAPFIVGRTGAQLFLTDGEPTKPPLLLLMTSDHEDKKFISALAAFKNRILYANVSYDHMVGWKTSSIRRELDLRKPLRRSLDGYKYIVNVEYCSPVSSDGPHFPSRAARAKEAAQSTPNVENTEEYHQMMEEEMIRGLQRVGWKKVDVNFHASMWPYSAHNNMHVKNEWLHNAGAGVIAHVADSMKQTCLPSSL</sequence>
<feature type="compositionally biased region" description="Basic residues" evidence="1">
    <location>
        <begin position="30"/>
        <end position="42"/>
    </location>
</feature>
<dbReference type="Gene3D" id="3.40.50.1820">
    <property type="entry name" value="alpha/beta hydrolase"/>
    <property type="match status" value="1"/>
</dbReference>
<proteinExistence type="predicted"/>
<evidence type="ECO:0000313" key="3">
    <source>
        <dbReference type="EnsemblPlants" id="AET7Gv20278900.14"/>
    </source>
</evidence>
<reference evidence="4" key="1">
    <citation type="journal article" date="2014" name="Science">
        <title>Ancient hybridizations among the ancestral genomes of bread wheat.</title>
        <authorList>
            <consortium name="International Wheat Genome Sequencing Consortium,"/>
            <person name="Marcussen T."/>
            <person name="Sandve S.R."/>
            <person name="Heier L."/>
            <person name="Spannagl M."/>
            <person name="Pfeifer M."/>
            <person name="Jakobsen K.S."/>
            <person name="Wulff B.B."/>
            <person name="Steuernagel B."/>
            <person name="Mayer K.F."/>
            <person name="Olsen O.A."/>
        </authorList>
    </citation>
    <scope>NUCLEOTIDE SEQUENCE [LARGE SCALE GENOMIC DNA]</scope>
    <source>
        <strain evidence="4">cv. AL8/78</strain>
    </source>
</reference>
<feature type="region of interest" description="Disordered" evidence="1">
    <location>
        <begin position="18"/>
        <end position="42"/>
    </location>
</feature>
<dbReference type="SUPFAM" id="SSF53474">
    <property type="entry name" value="alpha/beta-Hydrolases"/>
    <property type="match status" value="1"/>
</dbReference>
<feature type="domain" description="DUF676" evidence="2">
    <location>
        <begin position="148"/>
        <end position="375"/>
    </location>
</feature>
<dbReference type="InterPro" id="IPR044294">
    <property type="entry name" value="Lipase-like"/>
</dbReference>
<evidence type="ECO:0000256" key="1">
    <source>
        <dbReference type="SAM" id="MobiDB-lite"/>
    </source>
</evidence>
<reference evidence="4" key="2">
    <citation type="journal article" date="2017" name="Nat. Plants">
        <title>The Aegilops tauschii genome reveals multiple impacts of transposons.</title>
        <authorList>
            <person name="Zhao G."/>
            <person name="Zou C."/>
            <person name="Li K."/>
            <person name="Wang K."/>
            <person name="Li T."/>
            <person name="Gao L."/>
            <person name="Zhang X."/>
            <person name="Wang H."/>
            <person name="Yang Z."/>
            <person name="Liu X."/>
            <person name="Jiang W."/>
            <person name="Mao L."/>
            <person name="Kong X."/>
            <person name="Jiao Y."/>
            <person name="Jia J."/>
        </authorList>
    </citation>
    <scope>NUCLEOTIDE SEQUENCE [LARGE SCALE GENOMIC DNA]</scope>
    <source>
        <strain evidence="4">cv. AL8/78</strain>
    </source>
</reference>
<dbReference type="InterPro" id="IPR029058">
    <property type="entry name" value="AB_hydrolase_fold"/>
</dbReference>
<dbReference type="Proteomes" id="UP000015105">
    <property type="component" value="Chromosome 7D"/>
</dbReference>
<reference evidence="3" key="5">
    <citation type="journal article" date="2021" name="G3 (Bethesda)">
        <title>Aegilops tauschii genome assembly Aet v5.0 features greater sequence contiguity and improved annotation.</title>
        <authorList>
            <person name="Wang L."/>
            <person name="Zhu T."/>
            <person name="Rodriguez J.C."/>
            <person name="Deal K.R."/>
            <person name="Dubcovsky J."/>
            <person name="McGuire P.E."/>
            <person name="Lux T."/>
            <person name="Spannagl M."/>
            <person name="Mayer K.F.X."/>
            <person name="Baldrich P."/>
            <person name="Meyers B.C."/>
            <person name="Huo N."/>
            <person name="Gu Y.Q."/>
            <person name="Zhou H."/>
            <person name="Devos K.M."/>
            <person name="Bennetzen J.L."/>
            <person name="Unver T."/>
            <person name="Budak H."/>
            <person name="Gulick P.J."/>
            <person name="Galiba G."/>
            <person name="Kalapos B."/>
            <person name="Nelson D.R."/>
            <person name="Li P."/>
            <person name="You F.M."/>
            <person name="Luo M.C."/>
            <person name="Dvorak J."/>
        </authorList>
    </citation>
    <scope>NUCLEOTIDE SEQUENCE [LARGE SCALE GENOMIC DNA]</scope>
    <source>
        <strain evidence="3">cv. AL8/78</strain>
    </source>
</reference>
<accession>A0A453QQJ8</accession>
<dbReference type="Pfam" id="PF05057">
    <property type="entry name" value="DUF676"/>
    <property type="match status" value="1"/>
</dbReference>
<dbReference type="EnsemblPlants" id="AET7Gv20278900.14">
    <property type="protein sequence ID" value="AET7Gv20278900.14"/>
    <property type="gene ID" value="AET7Gv20278900"/>
</dbReference>
<keyword evidence="4" id="KW-1185">Reference proteome</keyword>
<evidence type="ECO:0000313" key="4">
    <source>
        <dbReference type="Proteomes" id="UP000015105"/>
    </source>
</evidence>
<reference evidence="3" key="4">
    <citation type="submission" date="2019-03" db="UniProtKB">
        <authorList>
            <consortium name="EnsemblPlants"/>
        </authorList>
    </citation>
    <scope>IDENTIFICATION</scope>
</reference>
<organism evidence="3 4">
    <name type="scientific">Aegilops tauschii subsp. strangulata</name>
    <name type="common">Goatgrass</name>
    <dbReference type="NCBI Taxonomy" id="200361"/>
    <lineage>
        <taxon>Eukaryota</taxon>
        <taxon>Viridiplantae</taxon>
        <taxon>Streptophyta</taxon>
        <taxon>Embryophyta</taxon>
        <taxon>Tracheophyta</taxon>
        <taxon>Spermatophyta</taxon>
        <taxon>Magnoliopsida</taxon>
        <taxon>Liliopsida</taxon>
        <taxon>Poales</taxon>
        <taxon>Poaceae</taxon>
        <taxon>BOP clade</taxon>
        <taxon>Pooideae</taxon>
        <taxon>Triticodae</taxon>
        <taxon>Triticeae</taxon>
        <taxon>Triticinae</taxon>
        <taxon>Aegilops</taxon>
    </lineage>
</organism>
<feature type="region of interest" description="Disordered" evidence="1">
    <location>
        <begin position="94"/>
        <end position="115"/>
    </location>
</feature>
<reference evidence="3" key="3">
    <citation type="journal article" date="2017" name="Nature">
        <title>Genome sequence of the progenitor of the wheat D genome Aegilops tauschii.</title>
        <authorList>
            <person name="Luo M.C."/>
            <person name="Gu Y.Q."/>
            <person name="Puiu D."/>
            <person name="Wang H."/>
            <person name="Twardziok S.O."/>
            <person name="Deal K.R."/>
            <person name="Huo N."/>
            <person name="Zhu T."/>
            <person name="Wang L."/>
            <person name="Wang Y."/>
            <person name="McGuire P.E."/>
            <person name="Liu S."/>
            <person name="Long H."/>
            <person name="Ramasamy R.K."/>
            <person name="Rodriguez J.C."/>
            <person name="Van S.L."/>
            <person name="Yuan L."/>
            <person name="Wang Z."/>
            <person name="Xia Z."/>
            <person name="Xiao L."/>
            <person name="Anderson O.D."/>
            <person name="Ouyang S."/>
            <person name="Liang Y."/>
            <person name="Zimin A.V."/>
            <person name="Pertea G."/>
            <person name="Qi P."/>
            <person name="Bennetzen J.L."/>
            <person name="Dai X."/>
            <person name="Dawson M.W."/>
            <person name="Muller H.G."/>
            <person name="Kugler K."/>
            <person name="Rivarola-Duarte L."/>
            <person name="Spannagl M."/>
            <person name="Mayer K.F.X."/>
            <person name="Lu F.H."/>
            <person name="Bevan M.W."/>
            <person name="Leroy P."/>
            <person name="Li P."/>
            <person name="You F.M."/>
            <person name="Sun Q."/>
            <person name="Liu Z."/>
            <person name="Lyons E."/>
            <person name="Wicker T."/>
            <person name="Salzberg S.L."/>
            <person name="Devos K.M."/>
            <person name="Dvorak J."/>
        </authorList>
    </citation>
    <scope>NUCLEOTIDE SEQUENCE [LARGE SCALE GENOMIC DNA]</scope>
    <source>
        <strain evidence="3">cv. AL8/78</strain>
    </source>
</reference>
<dbReference type="PANTHER" id="PTHR12482:SF11">
    <property type="entry name" value="LIPASE YOR059C ISOFORM X1"/>
    <property type="match status" value="1"/>
</dbReference>
<protein>
    <recommendedName>
        <fullName evidence="2">DUF676 domain-containing protein</fullName>
    </recommendedName>
</protein>
<dbReference type="AlphaFoldDB" id="A0A453QQJ8"/>
<dbReference type="Gramene" id="AET7Gv20278900.14">
    <property type="protein sequence ID" value="AET7Gv20278900.14"/>
    <property type="gene ID" value="AET7Gv20278900"/>
</dbReference>
<dbReference type="PANTHER" id="PTHR12482">
    <property type="entry name" value="LIPASE ROG1-RELATED-RELATED"/>
    <property type="match status" value="1"/>
</dbReference>
<name>A0A453QQJ8_AEGTS</name>
<dbReference type="FunFam" id="3.40.50.1820:FF:000175">
    <property type="entry name" value="Hydrolase-like protein family"/>
    <property type="match status" value="1"/>
</dbReference>